<dbReference type="PROSITE" id="PS01143">
    <property type="entry name" value="RIBOSOMAL_L31"/>
    <property type="match status" value="1"/>
</dbReference>
<evidence type="ECO:0000256" key="3">
    <source>
        <dbReference type="ARBA" id="ARBA00022730"/>
    </source>
</evidence>
<dbReference type="NCBIfam" id="NF001809">
    <property type="entry name" value="PRK00528.1"/>
    <property type="match status" value="1"/>
</dbReference>
<organism evidence="9 10">
    <name type="scientific">Thiohalophilus thiocyanatoxydans</name>
    <dbReference type="NCBI Taxonomy" id="381308"/>
    <lineage>
        <taxon>Bacteria</taxon>
        <taxon>Pseudomonadati</taxon>
        <taxon>Pseudomonadota</taxon>
        <taxon>Gammaproteobacteria</taxon>
        <taxon>Thiohalomonadales</taxon>
        <taxon>Thiohalophilaceae</taxon>
        <taxon>Thiohalophilus</taxon>
    </lineage>
</organism>
<keyword evidence="8" id="KW-0479">Metal-binding</keyword>
<comment type="similarity">
    <text evidence="1 8">Belongs to the bacterial ribosomal protein bL31 family. Type A subfamily.</text>
</comment>
<evidence type="ECO:0000313" key="10">
    <source>
        <dbReference type="Proteomes" id="UP000294914"/>
    </source>
</evidence>
<dbReference type="NCBIfam" id="NF000612">
    <property type="entry name" value="PRK00019.1"/>
    <property type="match status" value="1"/>
</dbReference>
<gene>
    <name evidence="8" type="primary">rpmE</name>
    <name evidence="9" type="ORF">EDC23_0321</name>
</gene>
<protein>
    <recommendedName>
        <fullName evidence="7 8">Large ribosomal subunit protein bL31</fullName>
    </recommendedName>
</protein>
<dbReference type="PRINTS" id="PR01249">
    <property type="entry name" value="RIBOSOMALL31"/>
</dbReference>
<evidence type="ECO:0000256" key="6">
    <source>
        <dbReference type="ARBA" id="ARBA00023274"/>
    </source>
</evidence>
<dbReference type="GO" id="GO:0046872">
    <property type="term" value="F:metal ion binding"/>
    <property type="evidence" value="ECO:0007669"/>
    <property type="project" value="UniProtKB-KW"/>
</dbReference>
<dbReference type="GO" id="GO:0019843">
    <property type="term" value="F:rRNA binding"/>
    <property type="evidence" value="ECO:0007669"/>
    <property type="project" value="UniProtKB-KW"/>
</dbReference>
<proteinExistence type="inferred from homology"/>
<keyword evidence="4 8" id="KW-0694">RNA-binding</keyword>
<evidence type="ECO:0000256" key="5">
    <source>
        <dbReference type="ARBA" id="ARBA00022980"/>
    </source>
</evidence>
<accession>A0A4R8IWR7</accession>
<feature type="binding site" evidence="8">
    <location>
        <position position="62"/>
    </location>
    <ligand>
        <name>Zn(2+)</name>
        <dbReference type="ChEBI" id="CHEBI:29105"/>
    </ligand>
</feature>
<evidence type="ECO:0000256" key="4">
    <source>
        <dbReference type="ARBA" id="ARBA00022884"/>
    </source>
</evidence>
<dbReference type="EMBL" id="SOQX01000001">
    <property type="protein sequence ID" value="TDY03950.1"/>
    <property type="molecule type" value="Genomic_DNA"/>
</dbReference>
<feature type="binding site" evidence="8">
    <location>
        <position position="59"/>
    </location>
    <ligand>
        <name>Zn(2+)</name>
        <dbReference type="ChEBI" id="CHEBI:29105"/>
    </ligand>
</feature>
<evidence type="ECO:0000256" key="1">
    <source>
        <dbReference type="ARBA" id="ARBA00009296"/>
    </source>
</evidence>
<dbReference type="SUPFAM" id="SSF143800">
    <property type="entry name" value="L28p-like"/>
    <property type="match status" value="1"/>
</dbReference>
<comment type="function">
    <text evidence="8">Binds the 23S rRNA.</text>
</comment>
<sequence>MRMVPGQAGVAMRPKENCEVYQMKAEIHPAYQEVSVTCSCGNHFTTRSTVGKDLNIEVCAQCHPFYTGKQKLLDTAGRVDKFRQKYGMKK</sequence>
<dbReference type="Gene3D" id="4.10.830.30">
    <property type="entry name" value="Ribosomal protein L31"/>
    <property type="match status" value="1"/>
</dbReference>
<dbReference type="AlphaFoldDB" id="A0A4R8IWR7"/>
<dbReference type="InterPro" id="IPR027491">
    <property type="entry name" value="Ribosomal_bL31_A"/>
</dbReference>
<feature type="binding site" evidence="8">
    <location>
        <position position="38"/>
    </location>
    <ligand>
        <name>Zn(2+)</name>
        <dbReference type="ChEBI" id="CHEBI:29105"/>
    </ligand>
</feature>
<dbReference type="NCBIfam" id="TIGR00105">
    <property type="entry name" value="L31"/>
    <property type="match status" value="1"/>
</dbReference>
<comment type="caution">
    <text evidence="9">The sequence shown here is derived from an EMBL/GenBank/DDBJ whole genome shotgun (WGS) entry which is preliminary data.</text>
</comment>
<comment type="subunit">
    <text evidence="2 8">Part of the 50S ribosomal subunit.</text>
</comment>
<dbReference type="PANTHER" id="PTHR33280">
    <property type="entry name" value="50S RIBOSOMAL PROTEIN L31, CHLOROPLASTIC"/>
    <property type="match status" value="1"/>
</dbReference>
<keyword evidence="3 8" id="KW-0699">rRNA-binding</keyword>
<dbReference type="PANTHER" id="PTHR33280:SF6">
    <property type="entry name" value="LARGE RIBOSOMAL SUBUNIT PROTEIN BL31A"/>
    <property type="match status" value="1"/>
</dbReference>
<keyword evidence="6 8" id="KW-0687">Ribonucleoprotein</keyword>
<dbReference type="InterPro" id="IPR042105">
    <property type="entry name" value="Ribosomal_bL31_sf"/>
</dbReference>
<dbReference type="Proteomes" id="UP000294914">
    <property type="component" value="Unassembled WGS sequence"/>
</dbReference>
<dbReference type="GO" id="GO:0003735">
    <property type="term" value="F:structural constituent of ribosome"/>
    <property type="evidence" value="ECO:0007669"/>
    <property type="project" value="InterPro"/>
</dbReference>
<dbReference type="GO" id="GO:1990904">
    <property type="term" value="C:ribonucleoprotein complex"/>
    <property type="evidence" value="ECO:0007669"/>
    <property type="project" value="UniProtKB-KW"/>
</dbReference>
<reference evidence="9 10" key="1">
    <citation type="submission" date="2019-03" db="EMBL/GenBank/DDBJ databases">
        <title>Genomic Encyclopedia of Type Strains, Phase IV (KMG-IV): sequencing the most valuable type-strain genomes for metagenomic binning, comparative biology and taxonomic classification.</title>
        <authorList>
            <person name="Goeker M."/>
        </authorList>
    </citation>
    <scope>NUCLEOTIDE SEQUENCE [LARGE SCALE GENOMIC DNA]</scope>
    <source>
        <strain evidence="9 10">DSM 16326</strain>
    </source>
</reference>
<feature type="binding site" evidence="8">
    <location>
        <position position="40"/>
    </location>
    <ligand>
        <name>Zn(2+)</name>
        <dbReference type="ChEBI" id="CHEBI:29105"/>
    </ligand>
</feature>
<evidence type="ECO:0000256" key="2">
    <source>
        <dbReference type="ARBA" id="ARBA00011838"/>
    </source>
</evidence>
<comment type="cofactor">
    <cofactor evidence="8">
        <name>Zn(2+)</name>
        <dbReference type="ChEBI" id="CHEBI:29105"/>
    </cofactor>
    <text evidence="8">Binds 1 zinc ion per subunit.</text>
</comment>
<dbReference type="HAMAP" id="MF_00501">
    <property type="entry name" value="Ribosomal_bL31_1"/>
    <property type="match status" value="1"/>
</dbReference>
<evidence type="ECO:0000313" key="9">
    <source>
        <dbReference type="EMBL" id="TDY03950.1"/>
    </source>
</evidence>
<dbReference type="InterPro" id="IPR002150">
    <property type="entry name" value="Ribosomal_bL31"/>
</dbReference>
<keyword evidence="10" id="KW-1185">Reference proteome</keyword>
<dbReference type="InterPro" id="IPR034704">
    <property type="entry name" value="Ribosomal_bL28/bL31-like_sf"/>
</dbReference>
<dbReference type="GO" id="GO:0005840">
    <property type="term" value="C:ribosome"/>
    <property type="evidence" value="ECO:0007669"/>
    <property type="project" value="UniProtKB-KW"/>
</dbReference>
<name>A0A4R8IWR7_9GAMM</name>
<evidence type="ECO:0000256" key="8">
    <source>
        <dbReference type="HAMAP-Rule" id="MF_00501"/>
    </source>
</evidence>
<keyword evidence="5 8" id="KW-0689">Ribosomal protein</keyword>
<evidence type="ECO:0000256" key="7">
    <source>
        <dbReference type="ARBA" id="ARBA00035687"/>
    </source>
</evidence>
<keyword evidence="8" id="KW-0862">Zinc</keyword>
<dbReference type="GO" id="GO:0006412">
    <property type="term" value="P:translation"/>
    <property type="evidence" value="ECO:0007669"/>
    <property type="project" value="UniProtKB-UniRule"/>
</dbReference>
<dbReference type="Pfam" id="PF01197">
    <property type="entry name" value="Ribosomal_L31"/>
    <property type="match status" value="1"/>
</dbReference>